<feature type="transmembrane region" description="Helical" evidence="1">
    <location>
        <begin position="29"/>
        <end position="50"/>
    </location>
</feature>
<dbReference type="EMBL" id="CAKLPZ010000004">
    <property type="protein sequence ID" value="CAH1001938.1"/>
    <property type="molecule type" value="Genomic_DNA"/>
</dbReference>
<protein>
    <recommendedName>
        <fullName evidence="4">Glycosyltransferase RgtA/B/C/D-like domain-containing protein</fullName>
    </recommendedName>
</protein>
<feature type="transmembrane region" description="Helical" evidence="1">
    <location>
        <begin position="228"/>
        <end position="246"/>
    </location>
</feature>
<keyword evidence="1" id="KW-1133">Transmembrane helix</keyword>
<evidence type="ECO:0000313" key="2">
    <source>
        <dbReference type="EMBL" id="CAH1001938.1"/>
    </source>
</evidence>
<keyword evidence="1" id="KW-0812">Transmembrane</keyword>
<evidence type="ECO:0000256" key="1">
    <source>
        <dbReference type="SAM" id="Phobius"/>
    </source>
</evidence>
<dbReference type="Proteomes" id="UP000837803">
    <property type="component" value="Unassembled WGS sequence"/>
</dbReference>
<reference evidence="2" key="1">
    <citation type="submission" date="2021-12" db="EMBL/GenBank/DDBJ databases">
        <authorList>
            <person name="Rodrigo-Torres L."/>
            <person name="Arahal R. D."/>
            <person name="Lucena T."/>
        </authorList>
    </citation>
    <scope>NUCLEOTIDE SEQUENCE</scope>
    <source>
        <strain evidence="2">CECT 8419</strain>
    </source>
</reference>
<feature type="transmembrane region" description="Helical" evidence="1">
    <location>
        <begin position="142"/>
        <end position="161"/>
    </location>
</feature>
<organism evidence="2 3">
    <name type="scientific">Neolewinella maritima</name>
    <dbReference type="NCBI Taxonomy" id="1383882"/>
    <lineage>
        <taxon>Bacteria</taxon>
        <taxon>Pseudomonadati</taxon>
        <taxon>Bacteroidota</taxon>
        <taxon>Saprospiria</taxon>
        <taxon>Saprospirales</taxon>
        <taxon>Lewinellaceae</taxon>
        <taxon>Neolewinella</taxon>
    </lineage>
</organism>
<feature type="transmembrane region" description="Helical" evidence="1">
    <location>
        <begin position="198"/>
        <end position="222"/>
    </location>
</feature>
<evidence type="ECO:0000313" key="3">
    <source>
        <dbReference type="Proteomes" id="UP000837803"/>
    </source>
</evidence>
<feature type="transmembrane region" description="Helical" evidence="1">
    <location>
        <begin position="57"/>
        <end position="76"/>
    </location>
</feature>
<comment type="caution">
    <text evidence="2">The sequence shown here is derived from an EMBL/GenBank/DDBJ whole genome shotgun (WGS) entry which is preliminary data.</text>
</comment>
<gene>
    <name evidence="2" type="ORF">LEM8419_02852</name>
</gene>
<keyword evidence="3" id="KW-1185">Reference proteome</keyword>
<feature type="transmembrane region" description="Helical" evidence="1">
    <location>
        <begin position="253"/>
        <end position="275"/>
    </location>
</feature>
<evidence type="ECO:0008006" key="4">
    <source>
        <dbReference type="Google" id="ProtNLM"/>
    </source>
</evidence>
<sequence>MPLDHEQYAPPLYLVFTKLLGELLGYREWVLRIPALIGGMTAVVSIWYISKKMLDEYWDLLPLVLLFGNPFVLRYVTELKPYGLDLGLAALLIALHLRGARHRTVGLGSWAAIGSLVPWFSLPSVFVLATVGLRELRYDRRWLLVITGWLASFALLYVLVLRPSIGSNYLNDFHQDYFLPLRPDTASLAQVGRIVSRLLRLCFGLTLVAQVWGALLLLAGGLLAPRKLWLLLPLGIVVAVSGMQLYSLIDRLILFVLPGVWVVAALGAQNLAAYVRRSRPAYAVVIVLTLLLAGGGNIYYRYWQPEHTSDGRELATYAEGPHTYIDESAVPVVDYYTRIHPATRYTTAAARARTPHTGQSNYTLLFDVMTEQTIRVRAENAAEAAAARGCEVKEVDLFRARVVELRCPVRNSDP</sequence>
<proteinExistence type="predicted"/>
<feature type="transmembrane region" description="Helical" evidence="1">
    <location>
        <begin position="107"/>
        <end position="130"/>
    </location>
</feature>
<name>A0ABN8F4T1_9BACT</name>
<accession>A0ABN8F4T1</accession>
<keyword evidence="1" id="KW-0472">Membrane</keyword>
<feature type="transmembrane region" description="Helical" evidence="1">
    <location>
        <begin position="281"/>
        <end position="300"/>
    </location>
</feature>